<reference evidence="2 3" key="1">
    <citation type="journal article" date="2015" name="Sci. Rep.">
        <title>Functional and structural properties of a novel cellulosome-like multienzyme complex: efficient glycoside hydrolysis of water-insoluble 7-xylosyl-10-deacetylpaclitaxel.</title>
        <authorList>
            <person name="Dou T.Y."/>
            <person name="Luan H.W."/>
            <person name="Ge G.B."/>
            <person name="Dong M.M."/>
            <person name="Zou H.F."/>
            <person name="He Y.Q."/>
            <person name="Cui P."/>
            <person name="Wang J.Y."/>
            <person name="Hao D.C."/>
            <person name="Yang S.L."/>
            <person name="Yang L."/>
        </authorList>
    </citation>
    <scope>NUCLEOTIDE SEQUENCE [LARGE SCALE GENOMIC DNA]</scope>
    <source>
        <strain evidence="2 3">F16</strain>
    </source>
</reference>
<gene>
    <name evidence="2" type="ORF">M768_03895</name>
</gene>
<evidence type="ECO:0000313" key="2">
    <source>
        <dbReference type="EMBL" id="KON75094.1"/>
    </source>
</evidence>
<comment type="caution">
    <text evidence="2">The sequence shown here is derived from an EMBL/GenBank/DDBJ whole genome shotgun (WGS) entry which is preliminary data.</text>
</comment>
<protein>
    <submittedName>
        <fullName evidence="2">Uncharacterized protein</fullName>
    </submittedName>
</protein>
<feature type="region of interest" description="Disordered" evidence="1">
    <location>
        <begin position="88"/>
        <end position="109"/>
    </location>
</feature>
<sequence length="109" mass="11728">MDRSLTDREREVLDALLSVDFEGVERLRDEARSARVVGRCACGCPSIDFRQGGGMEILVNGGVVGSFDGLFLYSLDGHLGGIEWVSGGDDPTELPEPGRLHITRAEPGP</sequence>
<dbReference type="EMBL" id="ATNL01000006">
    <property type="protein sequence ID" value="KON75094.1"/>
    <property type="molecule type" value="Genomic_DNA"/>
</dbReference>
<keyword evidence="3" id="KW-1185">Reference proteome</keyword>
<organism evidence="2 3">
    <name type="scientific">Cellulosimicrobium cellulans F16</name>
    <dbReference type="NCBI Taxonomy" id="1350482"/>
    <lineage>
        <taxon>Bacteria</taxon>
        <taxon>Bacillati</taxon>
        <taxon>Actinomycetota</taxon>
        <taxon>Actinomycetes</taxon>
        <taxon>Micrococcales</taxon>
        <taxon>Promicromonosporaceae</taxon>
        <taxon>Cellulosimicrobium</taxon>
    </lineage>
</organism>
<dbReference type="PATRIC" id="fig|1350482.3.peg.764"/>
<accession>A0A0M0FBX1</accession>
<dbReference type="RefSeq" id="WP_053369502.1">
    <property type="nucleotide sequence ID" value="NZ_KQ435288.1"/>
</dbReference>
<evidence type="ECO:0000256" key="1">
    <source>
        <dbReference type="SAM" id="MobiDB-lite"/>
    </source>
</evidence>
<dbReference type="AlphaFoldDB" id="A0A0M0FBX1"/>
<name>A0A0M0FBX1_CELCE</name>
<proteinExistence type="predicted"/>
<dbReference type="Proteomes" id="UP000037387">
    <property type="component" value="Unassembled WGS sequence"/>
</dbReference>
<evidence type="ECO:0000313" key="3">
    <source>
        <dbReference type="Proteomes" id="UP000037387"/>
    </source>
</evidence>